<dbReference type="InterPro" id="IPR039008">
    <property type="entry name" value="IF_rod_dom"/>
</dbReference>
<dbReference type="GeneTree" id="ENSGT00940000163247"/>
<proteinExistence type="predicted"/>
<evidence type="ECO:0000313" key="5">
    <source>
        <dbReference type="Ensembl" id="ENSCWAP00000015757.1"/>
    </source>
</evidence>
<evidence type="ECO:0000259" key="4">
    <source>
        <dbReference type="PROSITE" id="PS51842"/>
    </source>
</evidence>
<keyword evidence="2 3" id="KW-0175">Coiled coil</keyword>
<dbReference type="PANTHER" id="PTHR23239">
    <property type="entry name" value="INTERMEDIATE FILAMENT"/>
    <property type="match status" value="1"/>
</dbReference>
<evidence type="ECO:0000256" key="2">
    <source>
        <dbReference type="ARBA" id="ARBA00023054"/>
    </source>
</evidence>
<dbReference type="GO" id="GO:0005882">
    <property type="term" value="C:intermediate filament"/>
    <property type="evidence" value="ECO:0007669"/>
    <property type="project" value="UniProtKB-KW"/>
</dbReference>
<dbReference type="Pfam" id="PF00038">
    <property type="entry name" value="Filament"/>
    <property type="match status" value="1"/>
</dbReference>
<dbReference type="AlphaFoldDB" id="A0A8C3YHR0"/>
<dbReference type="PROSITE" id="PS51842">
    <property type="entry name" value="IF_ROD_2"/>
    <property type="match status" value="1"/>
</dbReference>
<dbReference type="SUPFAM" id="SSF64593">
    <property type="entry name" value="Intermediate filament protein, coiled coil region"/>
    <property type="match status" value="1"/>
</dbReference>
<dbReference type="Ensembl" id="ENSCWAT00000017105.1">
    <property type="protein sequence ID" value="ENSCWAP00000015757.1"/>
    <property type="gene ID" value="ENSCWAG00000012256.1"/>
</dbReference>
<dbReference type="PANTHER" id="PTHR23239:SF184">
    <property type="entry name" value="KERATIN, TYPE I CYTOSKELETAL 42"/>
    <property type="match status" value="1"/>
</dbReference>
<reference evidence="5" key="2">
    <citation type="submission" date="2025-09" db="UniProtKB">
        <authorList>
            <consortium name="Ensembl"/>
        </authorList>
    </citation>
    <scope>IDENTIFICATION</scope>
</reference>
<protein>
    <recommendedName>
        <fullName evidence="4">IF rod domain-containing protein</fullName>
    </recommendedName>
</protein>
<dbReference type="Proteomes" id="UP000694540">
    <property type="component" value="Unplaced"/>
</dbReference>
<reference evidence="5" key="1">
    <citation type="submission" date="2025-08" db="UniProtKB">
        <authorList>
            <consortium name="Ensembl"/>
        </authorList>
    </citation>
    <scope>IDENTIFICATION</scope>
</reference>
<accession>A0A8C3YHR0</accession>
<evidence type="ECO:0000256" key="3">
    <source>
        <dbReference type="SAM" id="Coils"/>
    </source>
</evidence>
<dbReference type="InterPro" id="IPR002957">
    <property type="entry name" value="Keratin_I"/>
</dbReference>
<feature type="coiled-coil region" evidence="3">
    <location>
        <begin position="98"/>
        <end position="132"/>
    </location>
</feature>
<organism evidence="5 6">
    <name type="scientific">Catagonus wagneri</name>
    <name type="common">Chacoan peccary</name>
    <dbReference type="NCBI Taxonomy" id="51154"/>
    <lineage>
        <taxon>Eukaryota</taxon>
        <taxon>Metazoa</taxon>
        <taxon>Chordata</taxon>
        <taxon>Craniata</taxon>
        <taxon>Vertebrata</taxon>
        <taxon>Euteleostomi</taxon>
        <taxon>Mammalia</taxon>
        <taxon>Eutheria</taxon>
        <taxon>Laurasiatheria</taxon>
        <taxon>Artiodactyla</taxon>
        <taxon>Suina</taxon>
        <taxon>Tayassuidae</taxon>
        <taxon>Catagonus</taxon>
    </lineage>
</organism>
<keyword evidence="6" id="KW-1185">Reference proteome</keyword>
<keyword evidence="1" id="KW-0403">Intermediate filament</keyword>
<name>A0A8C3YHR0_9CETA</name>
<evidence type="ECO:0000256" key="1">
    <source>
        <dbReference type="ARBA" id="ARBA00022754"/>
    </source>
</evidence>
<dbReference type="GO" id="GO:0030855">
    <property type="term" value="P:epithelial cell differentiation"/>
    <property type="evidence" value="ECO:0007669"/>
    <property type="project" value="TreeGrafter"/>
</dbReference>
<feature type="domain" description="IF rod" evidence="4">
    <location>
        <begin position="94"/>
        <end position="340"/>
    </location>
</feature>
<sequence>MATMTSIRQFSTSSSVKGPCVPGGGFSRISSIHLGGACRAPSLLGAGTGGSMSVSSSRFSAGLGGGYSGGYTCSLGGGFGSSFGTADALLGGSEKETMQNLNDRLASYLEKVRALEEANADLEVKIRDWYQKQGPEPARDYSHYFKTIEELRSKVGAPWPLSLVPASDSRHPGSGPWRTFLLHPMSPSFVHSFIHPLTCSGTQPCAHQWSQSWRPSHTGQLLGVASFLGEGVCDGGGGVGREGRRTLRAADGLDWSLSQAFLTTATTAAVIITNPLLLPGMEMSVRQGGCWGMKPDVSFSLSHSPLSPLHSLACLPSSRQFSWMDGTCLLSSDLGVPSTL</sequence>
<dbReference type="GO" id="GO:0005198">
    <property type="term" value="F:structural molecule activity"/>
    <property type="evidence" value="ECO:0007669"/>
    <property type="project" value="InterPro"/>
</dbReference>
<dbReference type="GO" id="GO:0045109">
    <property type="term" value="P:intermediate filament organization"/>
    <property type="evidence" value="ECO:0007669"/>
    <property type="project" value="TreeGrafter"/>
</dbReference>
<evidence type="ECO:0000313" key="6">
    <source>
        <dbReference type="Proteomes" id="UP000694540"/>
    </source>
</evidence>